<reference evidence="1 2" key="1">
    <citation type="submission" date="2017-01" db="EMBL/GenBank/DDBJ databases">
        <title>Genome sequence of Rhodoferax antarcticus ANT.BR, a psychrophilic purple nonsulfur bacterium from an Antarctic microbial mat.</title>
        <authorList>
            <person name="Baker J."/>
            <person name="Riester C."/>
            <person name="Skinner B."/>
            <person name="Newell A."/>
            <person name="Swingley W."/>
            <person name="Madigan M."/>
            <person name="Jung D."/>
            <person name="Asao M."/>
            <person name="Chen M."/>
            <person name="Loughlin P."/>
            <person name="Pan H."/>
            <person name="Lin S."/>
            <person name="Li N."/>
            <person name="Shaw J."/>
            <person name="Prado M."/>
            <person name="Sherman C."/>
            <person name="Li X."/>
            <person name="Tang J."/>
            <person name="Blankenship R."/>
            <person name="Zhao T."/>
            <person name="Touchman J."/>
            <person name="Sattley M."/>
        </authorList>
    </citation>
    <scope>NUCLEOTIDE SEQUENCE [LARGE SCALE GENOMIC DNA]</scope>
    <source>
        <strain evidence="1 2">ANT.BR</strain>
    </source>
</reference>
<evidence type="ECO:0000313" key="1">
    <source>
        <dbReference type="EMBL" id="OLP04579.1"/>
    </source>
</evidence>
<keyword evidence="2" id="KW-1185">Reference proteome</keyword>
<dbReference type="Proteomes" id="UP000185911">
    <property type="component" value="Unassembled WGS sequence"/>
</dbReference>
<name>A0A1Q8Y9C9_9BURK</name>
<accession>A0A1Q8Y9C9</accession>
<sequence>MSLRTSRQAAVPGVPKSSQTMALILWNGEMATPMHNDSETIIKQEYPV</sequence>
<proteinExistence type="predicted"/>
<evidence type="ECO:0000313" key="2">
    <source>
        <dbReference type="Proteomes" id="UP000185911"/>
    </source>
</evidence>
<dbReference type="EMBL" id="MSYM01000020">
    <property type="protein sequence ID" value="OLP04579.1"/>
    <property type="molecule type" value="Genomic_DNA"/>
</dbReference>
<dbReference type="RefSeq" id="WP_158025726.1">
    <property type="nucleotide sequence ID" value="NZ_MSYM01000020.1"/>
</dbReference>
<organism evidence="1 2">
    <name type="scientific">Rhodoferax antarcticus ANT.BR</name>
    <dbReference type="NCBI Taxonomy" id="1111071"/>
    <lineage>
        <taxon>Bacteria</taxon>
        <taxon>Pseudomonadati</taxon>
        <taxon>Pseudomonadota</taxon>
        <taxon>Betaproteobacteria</taxon>
        <taxon>Burkholderiales</taxon>
        <taxon>Comamonadaceae</taxon>
        <taxon>Rhodoferax</taxon>
    </lineage>
</organism>
<protein>
    <submittedName>
        <fullName evidence="1">Uncharacterized protein</fullName>
    </submittedName>
</protein>
<dbReference type="AlphaFoldDB" id="A0A1Q8Y9C9"/>
<gene>
    <name evidence="1" type="ORF">BLL52_4318</name>
</gene>
<comment type="caution">
    <text evidence="1">The sequence shown here is derived from an EMBL/GenBank/DDBJ whole genome shotgun (WGS) entry which is preliminary data.</text>
</comment>